<dbReference type="InterPro" id="IPR001789">
    <property type="entry name" value="Sig_transdc_resp-reg_receiver"/>
</dbReference>
<evidence type="ECO:0000256" key="1">
    <source>
        <dbReference type="PROSITE-ProRule" id="PRU00169"/>
    </source>
</evidence>
<dbReference type="InterPro" id="IPR007492">
    <property type="entry name" value="LytTR_DNA-bd_dom"/>
</dbReference>
<dbReference type="SMART" id="SM00448">
    <property type="entry name" value="REC"/>
    <property type="match status" value="1"/>
</dbReference>
<accession>A0ABQ1Y8Q7</accession>
<dbReference type="PROSITE" id="PS50110">
    <property type="entry name" value="RESPONSE_REGULATORY"/>
    <property type="match status" value="1"/>
</dbReference>
<keyword evidence="5" id="KW-1185">Reference proteome</keyword>
<feature type="domain" description="Response regulatory" evidence="2">
    <location>
        <begin position="24"/>
        <end position="135"/>
    </location>
</feature>
<dbReference type="PANTHER" id="PTHR37299:SF1">
    <property type="entry name" value="STAGE 0 SPORULATION PROTEIN A HOMOLOG"/>
    <property type="match status" value="1"/>
</dbReference>
<dbReference type="Pfam" id="PF00072">
    <property type="entry name" value="Response_reg"/>
    <property type="match status" value="1"/>
</dbReference>
<dbReference type="PANTHER" id="PTHR37299">
    <property type="entry name" value="TRANSCRIPTIONAL REGULATOR-RELATED"/>
    <property type="match status" value="1"/>
</dbReference>
<dbReference type="InterPro" id="IPR046947">
    <property type="entry name" value="LytR-like"/>
</dbReference>
<dbReference type="EMBL" id="BMHZ01000004">
    <property type="protein sequence ID" value="GGH16941.1"/>
    <property type="molecule type" value="Genomic_DNA"/>
</dbReference>
<evidence type="ECO:0000313" key="5">
    <source>
        <dbReference type="Proteomes" id="UP000642938"/>
    </source>
</evidence>
<comment type="caution">
    <text evidence="4">The sequence shown here is derived from an EMBL/GenBank/DDBJ whole genome shotgun (WGS) entry which is preliminary data.</text>
</comment>
<dbReference type="InterPro" id="IPR011006">
    <property type="entry name" value="CheY-like_superfamily"/>
</dbReference>
<dbReference type="Pfam" id="PF04397">
    <property type="entry name" value="LytTR"/>
    <property type="match status" value="1"/>
</dbReference>
<feature type="domain" description="HTH LytTR-type" evidence="3">
    <location>
        <begin position="152"/>
        <end position="224"/>
    </location>
</feature>
<keyword evidence="1" id="KW-0597">Phosphoprotein</keyword>
<sequence>MNVTLETLPSLAKQKRLKTETNMIAIAIDDEPIALDIIKSHASKVPFVELVQTFTDAFAAITYLQHNKIDLIFLDIKMPDISGIDFLKSLSKAPMVIFTTAYTEHAVQSFELDAVDYLLKPFSLSRFLKACNKAHELFNLRNQKQEAKTEYIFIKDGYEQIKVELDDILYVEASGNYTKIQLKDKLLSSRITINDLAELLPKTDFIRCHRAFIVAKNKVSKFDRSQIWIGDKIIPIGATYGGIQLT</sequence>
<dbReference type="GO" id="GO:0003677">
    <property type="term" value="F:DNA binding"/>
    <property type="evidence" value="ECO:0007669"/>
    <property type="project" value="UniProtKB-KW"/>
</dbReference>
<gene>
    <name evidence="4" type="ORF">GCM10007422_39990</name>
</gene>
<evidence type="ECO:0000259" key="3">
    <source>
        <dbReference type="PROSITE" id="PS50930"/>
    </source>
</evidence>
<evidence type="ECO:0000313" key="4">
    <source>
        <dbReference type="EMBL" id="GGH16941.1"/>
    </source>
</evidence>
<dbReference type="SUPFAM" id="SSF52172">
    <property type="entry name" value="CheY-like"/>
    <property type="match status" value="1"/>
</dbReference>
<keyword evidence="4" id="KW-0238">DNA-binding</keyword>
<evidence type="ECO:0000259" key="2">
    <source>
        <dbReference type="PROSITE" id="PS50110"/>
    </source>
</evidence>
<reference evidence="5" key="1">
    <citation type="journal article" date="2019" name="Int. J. Syst. Evol. Microbiol.">
        <title>The Global Catalogue of Microorganisms (GCM) 10K type strain sequencing project: providing services to taxonomists for standard genome sequencing and annotation.</title>
        <authorList>
            <consortium name="The Broad Institute Genomics Platform"/>
            <consortium name="The Broad Institute Genome Sequencing Center for Infectious Disease"/>
            <person name="Wu L."/>
            <person name="Ma J."/>
        </authorList>
    </citation>
    <scope>NUCLEOTIDE SEQUENCE [LARGE SCALE GENOMIC DNA]</scope>
    <source>
        <strain evidence="5">CGMCC 1.15287</strain>
    </source>
</reference>
<dbReference type="Gene3D" id="2.40.50.1020">
    <property type="entry name" value="LytTr DNA-binding domain"/>
    <property type="match status" value="1"/>
</dbReference>
<protein>
    <submittedName>
        <fullName evidence="4">DNA-binding response regulator</fullName>
    </submittedName>
</protein>
<dbReference type="Proteomes" id="UP000642938">
    <property type="component" value="Unassembled WGS sequence"/>
</dbReference>
<name>A0ABQ1Y8Q7_9SPHI</name>
<dbReference type="Gene3D" id="3.40.50.2300">
    <property type="match status" value="1"/>
</dbReference>
<organism evidence="4 5">
    <name type="scientific">Pedobacter zeae</name>
    <dbReference type="NCBI Taxonomy" id="1737356"/>
    <lineage>
        <taxon>Bacteria</taxon>
        <taxon>Pseudomonadati</taxon>
        <taxon>Bacteroidota</taxon>
        <taxon>Sphingobacteriia</taxon>
        <taxon>Sphingobacteriales</taxon>
        <taxon>Sphingobacteriaceae</taxon>
        <taxon>Pedobacter</taxon>
    </lineage>
</organism>
<dbReference type="PROSITE" id="PS50930">
    <property type="entry name" value="HTH_LYTTR"/>
    <property type="match status" value="1"/>
</dbReference>
<proteinExistence type="predicted"/>
<dbReference type="SMART" id="SM00850">
    <property type="entry name" value="LytTR"/>
    <property type="match status" value="1"/>
</dbReference>
<feature type="modified residue" description="4-aspartylphosphate" evidence="1">
    <location>
        <position position="75"/>
    </location>
</feature>